<dbReference type="OrthoDB" id="7777654at2759"/>
<organism evidence="1 2">
    <name type="scientific">Hirsutella minnesotensis 3608</name>
    <dbReference type="NCBI Taxonomy" id="1043627"/>
    <lineage>
        <taxon>Eukaryota</taxon>
        <taxon>Fungi</taxon>
        <taxon>Dikarya</taxon>
        <taxon>Ascomycota</taxon>
        <taxon>Pezizomycotina</taxon>
        <taxon>Sordariomycetes</taxon>
        <taxon>Hypocreomycetidae</taxon>
        <taxon>Hypocreales</taxon>
        <taxon>Ophiocordycipitaceae</taxon>
        <taxon>Hirsutella</taxon>
    </lineage>
</organism>
<dbReference type="AlphaFoldDB" id="A0A0F7ZVF6"/>
<gene>
    <name evidence="1" type="ORF">HIM_04257</name>
</gene>
<sequence length="119" mass="13892">MPEVFHQTFQDLSTSLEEEGVHLIQCDPNYCVWFADNDCFDLSTNLPKMAKQIERHEGRLGFECFLSFMQESRKHYDFSMVHVLSSNSPQPLSMLRDEFLLKVPTMHPFGSIYSRVGRI</sequence>
<dbReference type="PANTHER" id="PTHR43734:SF1">
    <property type="entry name" value="PHYTOENE DESATURASE"/>
    <property type="match status" value="1"/>
</dbReference>
<evidence type="ECO:0000313" key="1">
    <source>
        <dbReference type="EMBL" id="KJZ76528.1"/>
    </source>
</evidence>
<evidence type="ECO:0000313" key="2">
    <source>
        <dbReference type="Proteomes" id="UP000054481"/>
    </source>
</evidence>
<reference evidence="1 2" key="1">
    <citation type="journal article" date="2014" name="Genome Biol. Evol.">
        <title>Comparative genomics and transcriptomics analyses reveal divergent lifestyle features of nematode endoparasitic fungus Hirsutella minnesotensis.</title>
        <authorList>
            <person name="Lai Y."/>
            <person name="Liu K."/>
            <person name="Zhang X."/>
            <person name="Zhang X."/>
            <person name="Li K."/>
            <person name="Wang N."/>
            <person name="Shu C."/>
            <person name="Wu Y."/>
            <person name="Wang C."/>
            <person name="Bushley K.E."/>
            <person name="Xiang M."/>
            <person name="Liu X."/>
        </authorList>
    </citation>
    <scope>NUCLEOTIDE SEQUENCE [LARGE SCALE GENOMIC DNA]</scope>
    <source>
        <strain evidence="1 2">3608</strain>
    </source>
</reference>
<dbReference type="Proteomes" id="UP000054481">
    <property type="component" value="Unassembled WGS sequence"/>
</dbReference>
<name>A0A0F7ZVF6_9HYPO</name>
<accession>A0A0F7ZVF6</accession>
<protein>
    <submittedName>
        <fullName evidence="1">Uncharacterized protein</fullName>
    </submittedName>
</protein>
<proteinExistence type="predicted"/>
<keyword evidence="2" id="KW-1185">Reference proteome</keyword>
<dbReference type="EMBL" id="KQ030511">
    <property type="protein sequence ID" value="KJZ76528.1"/>
    <property type="molecule type" value="Genomic_DNA"/>
</dbReference>
<dbReference type="PANTHER" id="PTHR43734">
    <property type="entry name" value="PHYTOENE DESATURASE"/>
    <property type="match status" value="1"/>
</dbReference>